<dbReference type="AlphaFoldDB" id="A0AAD1ULK2"/>
<keyword evidence="1 3" id="KW-0853">WD repeat</keyword>
<dbReference type="PANTHER" id="PTHR19869">
    <property type="entry name" value="SPERMATID WD-REPEAT PROTEIN"/>
    <property type="match status" value="1"/>
</dbReference>
<dbReference type="InterPro" id="IPR040066">
    <property type="entry name" value="WDR31"/>
</dbReference>
<gene>
    <name evidence="4" type="ORF">ECRASSUSDP1_LOCUS8693</name>
</gene>
<name>A0AAD1ULK2_EUPCR</name>
<dbReference type="PROSITE" id="PS00678">
    <property type="entry name" value="WD_REPEATS_1"/>
    <property type="match status" value="1"/>
</dbReference>
<keyword evidence="2" id="KW-0677">Repeat</keyword>
<dbReference type="Pfam" id="PF00400">
    <property type="entry name" value="WD40"/>
    <property type="match status" value="1"/>
</dbReference>
<dbReference type="PROSITE" id="PS50294">
    <property type="entry name" value="WD_REPEATS_REGION"/>
    <property type="match status" value="1"/>
</dbReference>
<sequence length="412" mass="46007">MGICISKTCCICKPKRAKVSIDPESKEKVSETKNVIAHSAKEVSVKQVEGVFMNENEEEKSPVKETQEGSFWDLSGLNSFVNHITVLNESKMCFSMNKVLKIYTIGGDTCLEFPHPKQVNYALPISFDETTKSYQKVATCCRDGIVRIFTIPDTDSPFETGSEITLEGHTLSVTSCAADKASKMLATGGRDYQTLLWDLNTNKQIRSSEIERNMVTSMKWIPGTDTFLQASEDLHLRIFDTRDNSSETFDQPLKTNIGDSFAQTLDITQDGYYCVTGHSPNYAVKLWDLRMMEASADILPVFTDEDSEFGVVATHFWENSNNNFIISCSKDGLVKAHNFEGAIQSSHNIEENDCDGQKIPQNIACMVLLPVTSQEYFSKLPKSSLPIITCSSAQKLQLFGLCPKDLKFTVYS</sequence>
<comment type="caution">
    <text evidence="4">The sequence shown here is derived from an EMBL/GenBank/DDBJ whole genome shotgun (WGS) entry which is preliminary data.</text>
</comment>
<dbReference type="InterPro" id="IPR019775">
    <property type="entry name" value="WD40_repeat_CS"/>
</dbReference>
<dbReference type="InterPro" id="IPR001680">
    <property type="entry name" value="WD40_rpt"/>
</dbReference>
<dbReference type="EMBL" id="CAMPGE010008515">
    <property type="protein sequence ID" value="CAI2367410.1"/>
    <property type="molecule type" value="Genomic_DNA"/>
</dbReference>
<protein>
    <submittedName>
        <fullName evidence="4">Uncharacterized protein</fullName>
    </submittedName>
</protein>
<organism evidence="4 5">
    <name type="scientific">Euplotes crassus</name>
    <dbReference type="NCBI Taxonomy" id="5936"/>
    <lineage>
        <taxon>Eukaryota</taxon>
        <taxon>Sar</taxon>
        <taxon>Alveolata</taxon>
        <taxon>Ciliophora</taxon>
        <taxon>Intramacronucleata</taxon>
        <taxon>Spirotrichea</taxon>
        <taxon>Hypotrichia</taxon>
        <taxon>Euplotida</taxon>
        <taxon>Euplotidae</taxon>
        <taxon>Moneuplotes</taxon>
    </lineage>
</organism>
<reference evidence="4" key="1">
    <citation type="submission" date="2023-07" db="EMBL/GenBank/DDBJ databases">
        <authorList>
            <consortium name="AG Swart"/>
            <person name="Singh M."/>
            <person name="Singh A."/>
            <person name="Seah K."/>
            <person name="Emmerich C."/>
        </authorList>
    </citation>
    <scope>NUCLEOTIDE SEQUENCE</scope>
    <source>
        <strain evidence="4">DP1</strain>
    </source>
</reference>
<dbReference type="Proteomes" id="UP001295684">
    <property type="component" value="Unassembled WGS sequence"/>
</dbReference>
<accession>A0AAD1ULK2</accession>
<dbReference type="SUPFAM" id="SSF50978">
    <property type="entry name" value="WD40 repeat-like"/>
    <property type="match status" value="1"/>
</dbReference>
<dbReference type="PROSITE" id="PS50082">
    <property type="entry name" value="WD_REPEATS_2"/>
    <property type="match status" value="1"/>
</dbReference>
<evidence type="ECO:0000313" key="5">
    <source>
        <dbReference type="Proteomes" id="UP001295684"/>
    </source>
</evidence>
<keyword evidence="5" id="KW-1185">Reference proteome</keyword>
<dbReference type="InterPro" id="IPR015943">
    <property type="entry name" value="WD40/YVTN_repeat-like_dom_sf"/>
</dbReference>
<evidence type="ECO:0000256" key="2">
    <source>
        <dbReference type="ARBA" id="ARBA00022737"/>
    </source>
</evidence>
<dbReference type="Gene3D" id="2.130.10.10">
    <property type="entry name" value="YVTN repeat-like/Quinoprotein amine dehydrogenase"/>
    <property type="match status" value="1"/>
</dbReference>
<feature type="repeat" description="WD" evidence="3">
    <location>
        <begin position="166"/>
        <end position="207"/>
    </location>
</feature>
<dbReference type="PANTHER" id="PTHR19869:SF1">
    <property type="entry name" value="WD REPEAT-CONTAINING PROTEIN 31"/>
    <property type="match status" value="1"/>
</dbReference>
<dbReference type="SMART" id="SM00320">
    <property type="entry name" value="WD40"/>
    <property type="match status" value="5"/>
</dbReference>
<evidence type="ECO:0000313" key="4">
    <source>
        <dbReference type="EMBL" id="CAI2367410.1"/>
    </source>
</evidence>
<evidence type="ECO:0000256" key="1">
    <source>
        <dbReference type="ARBA" id="ARBA00022574"/>
    </source>
</evidence>
<evidence type="ECO:0000256" key="3">
    <source>
        <dbReference type="PROSITE-ProRule" id="PRU00221"/>
    </source>
</evidence>
<proteinExistence type="predicted"/>
<dbReference type="InterPro" id="IPR036322">
    <property type="entry name" value="WD40_repeat_dom_sf"/>
</dbReference>